<proteinExistence type="predicted"/>
<name>A0AAD6LW19_9ROSI</name>
<gene>
    <name evidence="1" type="ORF">NC653_030313</name>
</gene>
<reference evidence="1" key="1">
    <citation type="journal article" date="2023" name="Mol. Ecol. Resour.">
        <title>Chromosome-level genome assembly of a triploid poplar Populus alba 'Berolinensis'.</title>
        <authorList>
            <person name="Chen S."/>
            <person name="Yu Y."/>
            <person name="Wang X."/>
            <person name="Wang S."/>
            <person name="Zhang T."/>
            <person name="Zhou Y."/>
            <person name="He R."/>
            <person name="Meng N."/>
            <person name="Wang Y."/>
            <person name="Liu W."/>
            <person name="Liu Z."/>
            <person name="Liu J."/>
            <person name="Guo Q."/>
            <person name="Huang H."/>
            <person name="Sederoff R.R."/>
            <person name="Wang G."/>
            <person name="Qu G."/>
            <person name="Chen S."/>
        </authorList>
    </citation>
    <scope>NUCLEOTIDE SEQUENCE</scope>
    <source>
        <strain evidence="1">SC-2020</strain>
    </source>
</reference>
<dbReference type="AlphaFoldDB" id="A0AAD6LW19"/>
<comment type="caution">
    <text evidence="1">The sequence shown here is derived from an EMBL/GenBank/DDBJ whole genome shotgun (WGS) entry which is preliminary data.</text>
</comment>
<sequence>MRVLSLDQFWFDIRSVMVVVRYSCNDDELSCLCGYALHVSQENVSLQESSRENMDFEAHWGERERERERAEC</sequence>
<accession>A0AAD6LW19</accession>
<protein>
    <submittedName>
        <fullName evidence="1">Uncharacterized protein</fullName>
    </submittedName>
</protein>
<organism evidence="1 2">
    <name type="scientific">Populus alba x Populus x berolinensis</name>
    <dbReference type="NCBI Taxonomy" id="444605"/>
    <lineage>
        <taxon>Eukaryota</taxon>
        <taxon>Viridiplantae</taxon>
        <taxon>Streptophyta</taxon>
        <taxon>Embryophyta</taxon>
        <taxon>Tracheophyta</taxon>
        <taxon>Spermatophyta</taxon>
        <taxon>Magnoliopsida</taxon>
        <taxon>eudicotyledons</taxon>
        <taxon>Gunneridae</taxon>
        <taxon>Pentapetalae</taxon>
        <taxon>rosids</taxon>
        <taxon>fabids</taxon>
        <taxon>Malpighiales</taxon>
        <taxon>Salicaceae</taxon>
        <taxon>Saliceae</taxon>
        <taxon>Populus</taxon>
    </lineage>
</organism>
<dbReference type="Proteomes" id="UP001164929">
    <property type="component" value="Chromosome 13"/>
</dbReference>
<dbReference type="EMBL" id="JAQIZT010000013">
    <property type="protein sequence ID" value="KAJ6974191.1"/>
    <property type="molecule type" value="Genomic_DNA"/>
</dbReference>
<keyword evidence="2" id="KW-1185">Reference proteome</keyword>
<evidence type="ECO:0000313" key="2">
    <source>
        <dbReference type="Proteomes" id="UP001164929"/>
    </source>
</evidence>
<evidence type="ECO:0000313" key="1">
    <source>
        <dbReference type="EMBL" id="KAJ6974191.1"/>
    </source>
</evidence>